<dbReference type="CDD" id="cd16321">
    <property type="entry name" value="MraZ_C"/>
    <property type="match status" value="1"/>
</dbReference>
<dbReference type="InterPro" id="IPR020603">
    <property type="entry name" value="MraZ_dom"/>
</dbReference>
<dbReference type="Gene3D" id="3.40.1550.20">
    <property type="entry name" value="Transcriptional regulator MraZ domain"/>
    <property type="match status" value="1"/>
</dbReference>
<evidence type="ECO:0000256" key="4">
    <source>
        <dbReference type="ARBA" id="ARBA00023015"/>
    </source>
</evidence>
<comment type="similarity">
    <text evidence="7">Belongs to the MraZ family.</text>
</comment>
<evidence type="ECO:0000256" key="5">
    <source>
        <dbReference type="ARBA" id="ARBA00023125"/>
    </source>
</evidence>
<comment type="subunit">
    <text evidence="7">Forms oligomers.</text>
</comment>
<dbReference type="InterPro" id="IPR035644">
    <property type="entry name" value="MraZ_C"/>
</dbReference>
<dbReference type="PROSITE" id="PS51740">
    <property type="entry name" value="SPOVT_ABRB"/>
    <property type="match status" value="2"/>
</dbReference>
<dbReference type="EMBL" id="JACRSR010000001">
    <property type="protein sequence ID" value="MBC8530845.1"/>
    <property type="molecule type" value="Genomic_DNA"/>
</dbReference>
<keyword evidence="10" id="KW-1185">Reference proteome</keyword>
<keyword evidence="2 7" id="KW-0963">Cytoplasm</keyword>
<dbReference type="InterPro" id="IPR007159">
    <property type="entry name" value="SpoVT-AbrB_dom"/>
</dbReference>
<gene>
    <name evidence="7 9" type="primary">mraZ</name>
    <name evidence="9" type="ORF">H8696_03190</name>
</gene>
<evidence type="ECO:0000259" key="8">
    <source>
        <dbReference type="PROSITE" id="PS51740"/>
    </source>
</evidence>
<evidence type="ECO:0000313" key="9">
    <source>
        <dbReference type="EMBL" id="MBC8530845.1"/>
    </source>
</evidence>
<protein>
    <recommendedName>
        <fullName evidence="1 7">Transcriptional regulator MraZ</fullName>
    </recommendedName>
</protein>
<keyword evidence="3" id="KW-0677">Repeat</keyword>
<keyword evidence="4 7" id="KW-0805">Transcription regulation</keyword>
<dbReference type="SUPFAM" id="SSF89447">
    <property type="entry name" value="AbrB/MazE/MraZ-like"/>
    <property type="match status" value="1"/>
</dbReference>
<dbReference type="AlphaFoldDB" id="A0A926D1V0"/>
<evidence type="ECO:0000256" key="1">
    <source>
        <dbReference type="ARBA" id="ARBA00013860"/>
    </source>
</evidence>
<dbReference type="RefSeq" id="WP_249314866.1">
    <property type="nucleotide sequence ID" value="NZ_JACRSR010000001.1"/>
</dbReference>
<proteinExistence type="inferred from homology"/>
<dbReference type="InterPro" id="IPR037914">
    <property type="entry name" value="SpoVT-AbrB_sf"/>
</dbReference>
<dbReference type="PANTHER" id="PTHR34701:SF1">
    <property type="entry name" value="TRANSCRIPTIONAL REGULATOR MRAZ"/>
    <property type="match status" value="1"/>
</dbReference>
<organism evidence="9 10">
    <name type="scientific">Gehongia tenuis</name>
    <dbReference type="NCBI Taxonomy" id="2763655"/>
    <lineage>
        <taxon>Bacteria</taxon>
        <taxon>Bacillati</taxon>
        <taxon>Bacillota</taxon>
        <taxon>Clostridia</taxon>
        <taxon>Christensenellales</taxon>
        <taxon>Christensenellaceae</taxon>
        <taxon>Gehongia</taxon>
    </lineage>
</organism>
<dbReference type="GO" id="GO:0003700">
    <property type="term" value="F:DNA-binding transcription factor activity"/>
    <property type="evidence" value="ECO:0007669"/>
    <property type="project" value="UniProtKB-UniRule"/>
</dbReference>
<keyword evidence="6 7" id="KW-0804">Transcription</keyword>
<evidence type="ECO:0000256" key="7">
    <source>
        <dbReference type="HAMAP-Rule" id="MF_01008"/>
    </source>
</evidence>
<dbReference type="GO" id="GO:0005737">
    <property type="term" value="C:cytoplasm"/>
    <property type="evidence" value="ECO:0007669"/>
    <property type="project" value="UniProtKB-UniRule"/>
</dbReference>
<dbReference type="GO" id="GO:0000976">
    <property type="term" value="F:transcription cis-regulatory region binding"/>
    <property type="evidence" value="ECO:0007669"/>
    <property type="project" value="TreeGrafter"/>
</dbReference>
<evidence type="ECO:0000256" key="6">
    <source>
        <dbReference type="ARBA" id="ARBA00023163"/>
    </source>
</evidence>
<dbReference type="GO" id="GO:0009295">
    <property type="term" value="C:nucleoid"/>
    <property type="evidence" value="ECO:0007669"/>
    <property type="project" value="UniProtKB-SubCell"/>
</dbReference>
<name>A0A926D1V0_9FIRM</name>
<dbReference type="InterPro" id="IPR038619">
    <property type="entry name" value="MraZ_sf"/>
</dbReference>
<dbReference type="HAMAP" id="MF_01008">
    <property type="entry name" value="MraZ"/>
    <property type="match status" value="1"/>
</dbReference>
<evidence type="ECO:0000256" key="2">
    <source>
        <dbReference type="ARBA" id="ARBA00022490"/>
    </source>
</evidence>
<evidence type="ECO:0000256" key="3">
    <source>
        <dbReference type="ARBA" id="ARBA00022737"/>
    </source>
</evidence>
<dbReference type="Proteomes" id="UP000623172">
    <property type="component" value="Unassembled WGS sequence"/>
</dbReference>
<feature type="domain" description="SpoVT-AbrB" evidence="8">
    <location>
        <begin position="79"/>
        <end position="122"/>
    </location>
</feature>
<comment type="subcellular location">
    <subcellularLocation>
        <location evidence="7">Cytoplasm</location>
        <location evidence="7">Nucleoid</location>
    </subcellularLocation>
</comment>
<accession>A0A926D1V0</accession>
<dbReference type="InterPro" id="IPR003444">
    <property type="entry name" value="MraZ"/>
</dbReference>
<dbReference type="Pfam" id="PF02381">
    <property type="entry name" value="MraZ"/>
    <property type="match status" value="2"/>
</dbReference>
<comment type="caution">
    <text evidence="9">The sequence shown here is derived from an EMBL/GenBank/DDBJ whole genome shotgun (WGS) entry which is preliminary data.</text>
</comment>
<sequence>MFIGRFQYAMDAKGRMMMPAEFRLLLGERFVVSRSLHESCKCLYVYPMEGWNAFTDKLKTIPMTDLDGQDVIRELFSEASLCKVDSHGRLLLPEHLRAYAELDKDVIVMGSLDHAEIWAKEGYESYKAQRTDRKETLKKLEAMGI</sequence>
<keyword evidence="5 7" id="KW-0238">DNA-binding</keyword>
<dbReference type="CDD" id="cd16320">
    <property type="entry name" value="MraZ_N"/>
    <property type="match status" value="1"/>
</dbReference>
<dbReference type="GO" id="GO:2000143">
    <property type="term" value="P:negative regulation of DNA-templated transcription initiation"/>
    <property type="evidence" value="ECO:0007669"/>
    <property type="project" value="TreeGrafter"/>
</dbReference>
<reference evidence="9" key="1">
    <citation type="submission" date="2020-08" db="EMBL/GenBank/DDBJ databases">
        <title>Genome public.</title>
        <authorList>
            <person name="Liu C."/>
            <person name="Sun Q."/>
        </authorList>
    </citation>
    <scope>NUCLEOTIDE SEQUENCE</scope>
    <source>
        <strain evidence="9">NSJ-53</strain>
    </source>
</reference>
<dbReference type="PANTHER" id="PTHR34701">
    <property type="entry name" value="TRANSCRIPTIONAL REGULATOR MRAZ"/>
    <property type="match status" value="1"/>
</dbReference>
<dbReference type="InterPro" id="IPR035642">
    <property type="entry name" value="MraZ_N"/>
</dbReference>
<feature type="domain" description="SpoVT-AbrB" evidence="8">
    <location>
        <begin position="5"/>
        <end position="50"/>
    </location>
</feature>
<dbReference type="NCBIfam" id="TIGR00242">
    <property type="entry name" value="division/cell wall cluster transcriptional repressor MraZ"/>
    <property type="match status" value="1"/>
</dbReference>
<evidence type="ECO:0000313" key="10">
    <source>
        <dbReference type="Proteomes" id="UP000623172"/>
    </source>
</evidence>